<dbReference type="WBParaSite" id="PSAMB.scaffold1742size28218.g14686.t1">
    <property type="protein sequence ID" value="PSAMB.scaffold1742size28218.g14686.t1"/>
    <property type="gene ID" value="PSAMB.scaffold1742size28218.g14686"/>
</dbReference>
<accession>A0A914VAK1</accession>
<dbReference type="Proteomes" id="UP000887566">
    <property type="component" value="Unplaced"/>
</dbReference>
<dbReference type="AlphaFoldDB" id="A0A914VAK1"/>
<evidence type="ECO:0000313" key="3">
    <source>
        <dbReference type="WBParaSite" id="PSAMB.scaffold1742size28218.g14686.t1"/>
    </source>
</evidence>
<evidence type="ECO:0000256" key="1">
    <source>
        <dbReference type="SAM" id="MobiDB-lite"/>
    </source>
</evidence>
<feature type="region of interest" description="Disordered" evidence="1">
    <location>
        <begin position="278"/>
        <end position="318"/>
    </location>
</feature>
<organism evidence="2 3">
    <name type="scientific">Plectus sambesii</name>
    <dbReference type="NCBI Taxonomy" id="2011161"/>
    <lineage>
        <taxon>Eukaryota</taxon>
        <taxon>Metazoa</taxon>
        <taxon>Ecdysozoa</taxon>
        <taxon>Nematoda</taxon>
        <taxon>Chromadorea</taxon>
        <taxon>Plectida</taxon>
        <taxon>Plectina</taxon>
        <taxon>Plectoidea</taxon>
        <taxon>Plectidae</taxon>
        <taxon>Plectus</taxon>
    </lineage>
</organism>
<feature type="region of interest" description="Disordered" evidence="1">
    <location>
        <begin position="174"/>
        <end position="198"/>
    </location>
</feature>
<feature type="region of interest" description="Disordered" evidence="1">
    <location>
        <begin position="1"/>
        <end position="60"/>
    </location>
</feature>
<evidence type="ECO:0000313" key="2">
    <source>
        <dbReference type="Proteomes" id="UP000887566"/>
    </source>
</evidence>
<reference evidence="3" key="1">
    <citation type="submission" date="2022-11" db="UniProtKB">
        <authorList>
            <consortium name="WormBaseParasite"/>
        </authorList>
    </citation>
    <scope>IDENTIFICATION</scope>
</reference>
<name>A0A914VAK1_9BILA</name>
<keyword evidence="2" id="KW-1185">Reference proteome</keyword>
<proteinExistence type="predicted"/>
<protein>
    <submittedName>
        <fullName evidence="3">Uncharacterized protein</fullName>
    </submittedName>
</protein>
<sequence>MPEEDMPQGQASGQSGVIYEAPKRRRASVGAPAVIHSERRSRRANDGASSSSPSAPPATLWRALSVSLPSRADAESAKTRRKHEIEHEEKQLTAARHAQVRIDPPVHSLTDHHFGVCARKVCKRSGRVTLVGSLKERNGRNSLSSRADFGNMGVAAVEFEKEWIAEGGKGVFDKRETERTIESESWSPSSSTRDGAPVDRQEQLLDGYVCAALRAGRGYHLSERRLTGSGRCSRAPPRHCRVVSARDPSVRLRLGSFNPERDSVRSPDRRRQQLLLRPIGRPAPPSLAVRGRPAERDQSSPSVSPFHPLPPIDAMLNL</sequence>